<reference evidence="7 8" key="1">
    <citation type="submission" date="2019-07" db="EMBL/GenBank/DDBJ databases">
        <authorList>
            <person name="Kim J."/>
        </authorList>
    </citation>
    <scope>NUCLEOTIDE SEQUENCE [LARGE SCALE GENOMIC DNA]</scope>
    <source>
        <strain evidence="8">dk17</strain>
    </source>
</reference>
<dbReference type="InterPro" id="IPR035940">
    <property type="entry name" value="CAP_sf"/>
</dbReference>
<feature type="domain" description="SCP" evidence="6">
    <location>
        <begin position="197"/>
        <end position="300"/>
    </location>
</feature>
<evidence type="ECO:0000313" key="8">
    <source>
        <dbReference type="Proteomes" id="UP000320042"/>
    </source>
</evidence>
<feature type="transmembrane region" description="Helical" evidence="5">
    <location>
        <begin position="96"/>
        <end position="122"/>
    </location>
</feature>
<feature type="transmembrane region" description="Helical" evidence="5">
    <location>
        <begin position="55"/>
        <end position="76"/>
    </location>
</feature>
<feature type="transmembrane region" description="Helical" evidence="5">
    <location>
        <begin position="24"/>
        <end position="43"/>
    </location>
</feature>
<dbReference type="Pfam" id="PF00188">
    <property type="entry name" value="CAP"/>
    <property type="match status" value="1"/>
</dbReference>
<comment type="subcellular location">
    <subcellularLocation>
        <location evidence="1">Membrane</location>
        <topology evidence="1">Multi-pass membrane protein</topology>
    </subcellularLocation>
</comment>
<dbReference type="CDD" id="cd05379">
    <property type="entry name" value="CAP_bacterial"/>
    <property type="match status" value="1"/>
</dbReference>
<evidence type="ECO:0000256" key="2">
    <source>
        <dbReference type="ARBA" id="ARBA00022692"/>
    </source>
</evidence>
<proteinExistence type="predicted"/>
<organism evidence="7 8">
    <name type="scientific">Mucilaginibacter pallidiroseus</name>
    <dbReference type="NCBI Taxonomy" id="2599295"/>
    <lineage>
        <taxon>Bacteria</taxon>
        <taxon>Pseudomonadati</taxon>
        <taxon>Bacteroidota</taxon>
        <taxon>Sphingobacteriia</taxon>
        <taxon>Sphingobacteriales</taxon>
        <taxon>Sphingobacteriaceae</taxon>
        <taxon>Mucilaginibacter</taxon>
    </lineage>
</organism>
<evidence type="ECO:0000256" key="1">
    <source>
        <dbReference type="ARBA" id="ARBA00004141"/>
    </source>
</evidence>
<dbReference type="RefSeq" id="WP_146380413.1">
    <property type="nucleotide sequence ID" value="NZ_VOEJ01000001.1"/>
</dbReference>
<dbReference type="GO" id="GO:0016020">
    <property type="term" value="C:membrane"/>
    <property type="evidence" value="ECO:0007669"/>
    <property type="project" value="UniProtKB-SubCell"/>
</dbReference>
<evidence type="ECO:0000313" key="7">
    <source>
        <dbReference type="EMBL" id="TWR31516.1"/>
    </source>
</evidence>
<keyword evidence="3 5" id="KW-1133">Transmembrane helix</keyword>
<dbReference type="PANTHER" id="PTHR31157:SF1">
    <property type="entry name" value="SCP DOMAIN-CONTAINING PROTEIN"/>
    <property type="match status" value="1"/>
</dbReference>
<evidence type="ECO:0000256" key="4">
    <source>
        <dbReference type="ARBA" id="ARBA00023136"/>
    </source>
</evidence>
<dbReference type="AlphaFoldDB" id="A0A563UJQ1"/>
<dbReference type="Proteomes" id="UP000320042">
    <property type="component" value="Unassembled WGS sequence"/>
</dbReference>
<dbReference type="SUPFAM" id="SSF55797">
    <property type="entry name" value="PR-1-like"/>
    <property type="match status" value="1"/>
</dbReference>
<dbReference type="Gene3D" id="3.40.33.10">
    <property type="entry name" value="CAP"/>
    <property type="match status" value="1"/>
</dbReference>
<dbReference type="Pfam" id="PF02674">
    <property type="entry name" value="Colicin_V"/>
    <property type="match status" value="1"/>
</dbReference>
<evidence type="ECO:0000259" key="6">
    <source>
        <dbReference type="Pfam" id="PF00188"/>
    </source>
</evidence>
<comment type="caution">
    <text evidence="7">The sequence shown here is derived from an EMBL/GenBank/DDBJ whole genome shotgun (WGS) entry which is preliminary data.</text>
</comment>
<gene>
    <name evidence="7" type="ORF">FPZ43_03320</name>
</gene>
<dbReference type="InterPro" id="IPR014044">
    <property type="entry name" value="CAP_dom"/>
</dbReference>
<keyword evidence="4 5" id="KW-0472">Membrane</keyword>
<name>A0A563UJQ1_9SPHI</name>
<accession>A0A563UJQ1</accession>
<dbReference type="InterPro" id="IPR003825">
    <property type="entry name" value="Colicin-V_CvpA"/>
</dbReference>
<keyword evidence="8" id="KW-1185">Reference proteome</keyword>
<dbReference type="OrthoDB" id="982527at2"/>
<dbReference type="PANTHER" id="PTHR31157">
    <property type="entry name" value="SCP DOMAIN-CONTAINING PROTEIN"/>
    <property type="match status" value="1"/>
</dbReference>
<dbReference type="GO" id="GO:0009403">
    <property type="term" value="P:toxin biosynthetic process"/>
    <property type="evidence" value="ECO:0007669"/>
    <property type="project" value="InterPro"/>
</dbReference>
<evidence type="ECO:0000256" key="5">
    <source>
        <dbReference type="SAM" id="Phobius"/>
    </source>
</evidence>
<keyword evidence="2 5" id="KW-0812">Transmembrane</keyword>
<dbReference type="EMBL" id="VOEJ01000001">
    <property type="protein sequence ID" value="TWR31516.1"/>
    <property type="molecule type" value="Genomic_DNA"/>
</dbReference>
<evidence type="ECO:0000256" key="3">
    <source>
        <dbReference type="ARBA" id="ARBA00022989"/>
    </source>
</evidence>
<protein>
    <recommendedName>
        <fullName evidence="6">SCP domain-containing protein</fullName>
    </recommendedName>
</protein>
<sequence length="312" mass="33961">MNYIDLVLVAILAYSVWEGYKQGFILAALSLISWTGALAIAFLTHGWLKINALGVWALPVAFVMATIIAKSLLQYVTNLILDRVPDSLHDNKINKAAGVIPGCVNGTIWLTLLGSLFTLIPFTHGASVEVRESRLAGKAGMGIAWLEGKIEPVFRAAVNASLPKTNAVISSDEPVKLPFKVAAPTARPDLEREMLTILNAERKKNRLRPLSIDKSIVQVARLHSADMFKQSYFSHYSPDGGNPYNRMRNGNVVFAAMGENIAIAQTIQIAHQGLIDSPTHRANILNPNFGRVGIGIMDGGIYGLMITQNFAD</sequence>